<name>A0A4P8EER8_9RHOB</name>
<accession>A0A4P8EER8</accession>
<evidence type="ECO:0000313" key="1">
    <source>
        <dbReference type="EMBL" id="QCO55318.1"/>
    </source>
</evidence>
<evidence type="ECO:0000313" key="2">
    <source>
        <dbReference type="Proteomes" id="UP000298631"/>
    </source>
</evidence>
<gene>
    <name evidence="1" type="ORF">EOK75_05730</name>
</gene>
<sequence length="114" mass="12077">MTHTQSAIERLETTAKDTAAAIRAGDFVAMAELAQRAESALDDLDPQTDAARLTALRDLAGRNALALQAAAKGIRAARRRLLEVTTVRAGVQTYDNTGKTQKIGGPAGTLKARF</sequence>
<dbReference type="RefSeq" id="WP_137193001.1">
    <property type="nucleotide sequence ID" value="NZ_CP039964.1"/>
</dbReference>
<keyword evidence="2" id="KW-1185">Reference proteome</keyword>
<dbReference type="KEGG" id="pseb:EOK75_05730"/>
<dbReference type="OrthoDB" id="7644899at2"/>
<organism evidence="1 2">
    <name type="scientific">Pseudorhodobacter turbinis</name>
    <dbReference type="NCBI Taxonomy" id="2500533"/>
    <lineage>
        <taxon>Bacteria</taxon>
        <taxon>Pseudomonadati</taxon>
        <taxon>Pseudomonadota</taxon>
        <taxon>Alphaproteobacteria</taxon>
        <taxon>Rhodobacterales</taxon>
        <taxon>Paracoccaceae</taxon>
        <taxon>Pseudorhodobacter</taxon>
    </lineage>
</organism>
<protein>
    <recommendedName>
        <fullName evidence="3">Flagellar protein FlgN</fullName>
    </recommendedName>
</protein>
<dbReference type="Proteomes" id="UP000298631">
    <property type="component" value="Chromosome"/>
</dbReference>
<proteinExistence type="predicted"/>
<dbReference type="EMBL" id="CP039964">
    <property type="protein sequence ID" value="QCO55318.1"/>
    <property type="molecule type" value="Genomic_DNA"/>
</dbReference>
<evidence type="ECO:0008006" key="3">
    <source>
        <dbReference type="Google" id="ProtNLM"/>
    </source>
</evidence>
<reference evidence="1 2" key="1">
    <citation type="submission" date="2019-05" db="EMBL/GenBank/DDBJ databases">
        <title>Pseudorhodobacter turbinis sp. nov., isolated from the gut of the Korean turban shell.</title>
        <authorList>
            <person name="Jeong Y.-S."/>
            <person name="Kang W.-R."/>
            <person name="Bae J.-W."/>
        </authorList>
    </citation>
    <scope>NUCLEOTIDE SEQUENCE [LARGE SCALE GENOMIC DNA]</scope>
    <source>
        <strain evidence="1 2">S12M18</strain>
    </source>
</reference>
<dbReference type="AlphaFoldDB" id="A0A4P8EER8"/>